<dbReference type="NCBIfam" id="NF046040">
    <property type="entry name" value="RelB_antitoxin"/>
    <property type="match status" value="1"/>
</dbReference>
<dbReference type="Pfam" id="PF19807">
    <property type="entry name" value="DUF6290"/>
    <property type="match status" value="1"/>
</dbReference>
<protein>
    <submittedName>
        <fullName evidence="1">Type II toxin-antitoxin system RelB family antitoxin</fullName>
    </submittedName>
</protein>
<dbReference type="Proteomes" id="UP001455384">
    <property type="component" value="Chromosome"/>
</dbReference>
<proteinExistence type="predicted"/>
<sequence length="76" mass="8918">MSNSETITIRVSKEDKEIISHYSKVYGLSTFEFIKRLTIEKVEDEIDIQIHQKAMEAYNKDETVYSLDESERMLGL</sequence>
<keyword evidence="2" id="KW-1185">Reference proteome</keyword>
<dbReference type="RefSeq" id="WP_342388859.1">
    <property type="nucleotide sequence ID" value="NZ_CP138333.2"/>
</dbReference>
<evidence type="ECO:0000313" key="1">
    <source>
        <dbReference type="EMBL" id="WZX30340.1"/>
    </source>
</evidence>
<accession>A0ABZ3CLL4</accession>
<reference evidence="2" key="1">
    <citation type="submission" date="2023-10" db="EMBL/GenBank/DDBJ databases">
        <title>Genome analysis and identification of Salinococcus sp. Bachu38 nov., a PGPR from the rhizosphere of Tamarix.</title>
        <authorList>
            <person name="Liang Z."/>
            <person name="Zhang X."/>
            <person name="Jia J."/>
            <person name="Chen X."/>
            <person name="Wang Y."/>
            <person name="Wang Q."/>
            <person name="Wang R."/>
        </authorList>
    </citation>
    <scope>NUCLEOTIDE SEQUENCE [LARGE SCALE GENOMIC DNA]</scope>
    <source>
        <strain evidence="2">Bachu38</strain>
    </source>
</reference>
<gene>
    <name evidence="1" type="primary">relB</name>
    <name evidence="1" type="ORF">RQP18_03900</name>
</gene>
<dbReference type="InterPro" id="IPR046257">
    <property type="entry name" value="DUF6290"/>
</dbReference>
<organism evidence="1 2">
    <name type="scientific">Salinicoccus bachuensis</name>
    <dbReference type="NCBI Taxonomy" id="3136731"/>
    <lineage>
        <taxon>Bacteria</taxon>
        <taxon>Bacillati</taxon>
        <taxon>Bacillota</taxon>
        <taxon>Bacilli</taxon>
        <taxon>Bacillales</taxon>
        <taxon>Staphylococcaceae</taxon>
        <taxon>Salinicoccus</taxon>
    </lineage>
</organism>
<name>A0ABZ3CLL4_9STAP</name>
<dbReference type="EMBL" id="CP138333">
    <property type="protein sequence ID" value="WZX30340.1"/>
    <property type="molecule type" value="Genomic_DNA"/>
</dbReference>
<evidence type="ECO:0000313" key="2">
    <source>
        <dbReference type="Proteomes" id="UP001455384"/>
    </source>
</evidence>